<evidence type="ECO:0000256" key="1">
    <source>
        <dbReference type="ARBA" id="ARBA00009986"/>
    </source>
</evidence>
<dbReference type="InterPro" id="IPR016162">
    <property type="entry name" value="Ald_DH_N"/>
</dbReference>
<evidence type="ECO:0000259" key="3">
    <source>
        <dbReference type="Pfam" id="PF00171"/>
    </source>
</evidence>
<keyword evidence="5" id="KW-1185">Reference proteome</keyword>
<dbReference type="SUPFAM" id="SSF53720">
    <property type="entry name" value="ALDH-like"/>
    <property type="match status" value="1"/>
</dbReference>
<dbReference type="InterPro" id="IPR051020">
    <property type="entry name" value="ALDH-related_metabolic_enz"/>
</dbReference>
<name>A0A2N8KJJ3_9BURK</name>
<sequence length="477" mass="50169">MLNPTLPQVASLFIDNQWISSDVSKPAFNPFNGESIGRVFECSPELLDLALAAARRGAELAAAMPARERAGKLHRAADNVRAHAQELALVMAVETGKPVRDGRTEVLRSADTLDLAAQEGLRIEGRHIPMDSSAIGAGKLGVSLRFPVGVVAAITPFNAPVNLTAHKLGPAWAAGNSVILKPSAQAALTLQKYVEILLEGGIPPEWLQLVQGDQAAAALVRAPQVDFISFTGSSGVGELIKAGSGLKRVALELGGVGHTIVAQDAVLEDCAPVCAINGMRLAGQSCISVQNVCVHRSLYDGFLERIAASVGALKTGNPLDEATDVGPVISEHSAARILTLVDEARRDGAQRVCGGARAGALVQPTLLAGVPADARVVRQEVFGPVVNVMPYDDIEAVFRQINAGPFGLQAGIFTQSIGLAMTAMRRLRMGGVIVNGSSTWRSDQAPYGGVKDSGMGREGPKFAIREMTEERFVVFNA</sequence>
<feature type="domain" description="Aldehyde dehydrogenase" evidence="3">
    <location>
        <begin position="19"/>
        <end position="472"/>
    </location>
</feature>
<dbReference type="Pfam" id="PF00171">
    <property type="entry name" value="Aldedh"/>
    <property type="match status" value="1"/>
</dbReference>
<dbReference type="InterPro" id="IPR015590">
    <property type="entry name" value="Aldehyde_DH_dom"/>
</dbReference>
<organism evidence="4 5">
    <name type="scientific">Achromobacter pulmonis</name>
    <dbReference type="NCBI Taxonomy" id="1389932"/>
    <lineage>
        <taxon>Bacteria</taxon>
        <taxon>Pseudomonadati</taxon>
        <taxon>Pseudomonadota</taxon>
        <taxon>Betaproteobacteria</taxon>
        <taxon>Burkholderiales</taxon>
        <taxon>Alcaligenaceae</taxon>
        <taxon>Achromobacter</taxon>
    </lineage>
</organism>
<dbReference type="InterPro" id="IPR016161">
    <property type="entry name" value="Ald_DH/histidinol_DH"/>
</dbReference>
<dbReference type="Gene3D" id="3.40.309.10">
    <property type="entry name" value="Aldehyde Dehydrogenase, Chain A, domain 2"/>
    <property type="match status" value="1"/>
</dbReference>
<accession>A0A2N8KJJ3</accession>
<dbReference type="AlphaFoldDB" id="A0A2N8KJJ3"/>
<evidence type="ECO:0000256" key="2">
    <source>
        <dbReference type="ARBA" id="ARBA00023002"/>
    </source>
</evidence>
<dbReference type="Proteomes" id="UP000235994">
    <property type="component" value="Unassembled WGS sequence"/>
</dbReference>
<dbReference type="PANTHER" id="PTHR42991">
    <property type="entry name" value="ALDEHYDE DEHYDROGENASE"/>
    <property type="match status" value="1"/>
</dbReference>
<dbReference type="EMBL" id="POQS01000003">
    <property type="protein sequence ID" value="PND33614.1"/>
    <property type="molecule type" value="Genomic_DNA"/>
</dbReference>
<evidence type="ECO:0000313" key="4">
    <source>
        <dbReference type="EMBL" id="PND33614.1"/>
    </source>
</evidence>
<evidence type="ECO:0000313" key="5">
    <source>
        <dbReference type="Proteomes" id="UP000235994"/>
    </source>
</evidence>
<dbReference type="PANTHER" id="PTHR42991:SF1">
    <property type="entry name" value="ALDEHYDE DEHYDROGENASE"/>
    <property type="match status" value="1"/>
</dbReference>
<dbReference type="InterPro" id="IPR016163">
    <property type="entry name" value="Ald_DH_C"/>
</dbReference>
<proteinExistence type="inferred from homology"/>
<gene>
    <name evidence="4" type="ORF">C1I89_14175</name>
</gene>
<dbReference type="GO" id="GO:0008911">
    <property type="term" value="F:lactaldehyde dehydrogenase (NAD+) activity"/>
    <property type="evidence" value="ECO:0007669"/>
    <property type="project" value="TreeGrafter"/>
</dbReference>
<dbReference type="RefSeq" id="WP_102773395.1">
    <property type="nucleotide sequence ID" value="NZ_POQS01000003.1"/>
</dbReference>
<reference evidence="4 5" key="1">
    <citation type="submission" date="2018-01" db="EMBL/GenBank/DDBJ databases">
        <title>The draft genome of an aniline degradation strain ANB-1.</title>
        <authorList>
            <person name="Zhang L."/>
            <person name="Jiang J."/>
        </authorList>
    </citation>
    <scope>NUCLEOTIDE SEQUENCE [LARGE SCALE GENOMIC DNA]</scope>
    <source>
        <strain evidence="4 5">ANB-1</strain>
    </source>
</reference>
<protein>
    <submittedName>
        <fullName evidence="4">2-hydroxymuconic semialdehyde dehydrogenase</fullName>
    </submittedName>
</protein>
<dbReference type="Gene3D" id="3.40.605.10">
    <property type="entry name" value="Aldehyde Dehydrogenase, Chain A, domain 1"/>
    <property type="match status" value="1"/>
</dbReference>
<keyword evidence="2" id="KW-0560">Oxidoreductase</keyword>
<comment type="caution">
    <text evidence="4">The sequence shown here is derived from an EMBL/GenBank/DDBJ whole genome shotgun (WGS) entry which is preliminary data.</text>
</comment>
<comment type="similarity">
    <text evidence="1">Belongs to the aldehyde dehydrogenase family.</text>
</comment>